<gene>
    <name evidence="2" type="ORF">GO755_35405</name>
</gene>
<proteinExistence type="predicted"/>
<protein>
    <recommendedName>
        <fullName evidence="4">DUF1080 domain-containing protein</fullName>
    </recommendedName>
</protein>
<sequence length="391" mass="43645">MLRLLSLLLLFSLIRPTHAQKVSSQKLKELHVPMVAQQWVYEPGQVEFVTDKIGPVMKILKGAGNVMLKDINFSNGTIEFDIELKGTGFPGINFRMSSDHKNGENFYLRSFGKVTPDVRTTLQYAPIINGMSMWDLTDEYQAGATIYQNGWNHVKLVISGKQMKAYVNDMSKPALIVPELESTETAGNLSLSGLVNYANLLIKPDATEGLSPEAGYASIYNDTRYLRNWMVSAPVVFPVGKELMLGLFSTYGKVGGSELPDSTTQWSPVKAESRGIINLSRLYSHKDKEARLLAWLKTTIQSDKAQERILNLGFSDEVWVFINGQVLYVDKNYFGTAQQKAPRGRCTIENAAIKLPLKEGKNEIMIGLANYFYGWGIIARLDDTEGIQVAK</sequence>
<name>A0A7K1SNH9_9BACT</name>
<evidence type="ECO:0000256" key="1">
    <source>
        <dbReference type="SAM" id="SignalP"/>
    </source>
</evidence>
<organism evidence="2 3">
    <name type="scientific">Spirosoma arboris</name>
    <dbReference type="NCBI Taxonomy" id="2682092"/>
    <lineage>
        <taxon>Bacteria</taxon>
        <taxon>Pseudomonadati</taxon>
        <taxon>Bacteroidota</taxon>
        <taxon>Cytophagia</taxon>
        <taxon>Cytophagales</taxon>
        <taxon>Cytophagaceae</taxon>
        <taxon>Spirosoma</taxon>
    </lineage>
</organism>
<comment type="caution">
    <text evidence="2">The sequence shown here is derived from an EMBL/GenBank/DDBJ whole genome shotgun (WGS) entry which is preliminary data.</text>
</comment>
<dbReference type="Gene3D" id="2.60.120.560">
    <property type="entry name" value="Exo-inulinase, domain 1"/>
    <property type="match status" value="1"/>
</dbReference>
<dbReference type="AlphaFoldDB" id="A0A7K1SNH9"/>
<keyword evidence="3" id="KW-1185">Reference proteome</keyword>
<keyword evidence="1" id="KW-0732">Signal</keyword>
<feature type="signal peptide" evidence="1">
    <location>
        <begin position="1"/>
        <end position="19"/>
    </location>
</feature>
<dbReference type="RefSeq" id="WP_157590174.1">
    <property type="nucleotide sequence ID" value="NZ_WPIN01000022.1"/>
</dbReference>
<feature type="chain" id="PRO_5029663486" description="DUF1080 domain-containing protein" evidence="1">
    <location>
        <begin position="20"/>
        <end position="391"/>
    </location>
</feature>
<dbReference type="Proteomes" id="UP000436006">
    <property type="component" value="Unassembled WGS sequence"/>
</dbReference>
<evidence type="ECO:0000313" key="2">
    <source>
        <dbReference type="EMBL" id="MVM35364.1"/>
    </source>
</evidence>
<evidence type="ECO:0008006" key="4">
    <source>
        <dbReference type="Google" id="ProtNLM"/>
    </source>
</evidence>
<evidence type="ECO:0000313" key="3">
    <source>
        <dbReference type="Proteomes" id="UP000436006"/>
    </source>
</evidence>
<reference evidence="2 3" key="1">
    <citation type="submission" date="2019-12" db="EMBL/GenBank/DDBJ databases">
        <title>Spirosoma sp. HMF4905 genome sequencing and assembly.</title>
        <authorList>
            <person name="Kang H."/>
            <person name="Cha I."/>
            <person name="Kim H."/>
            <person name="Joh K."/>
        </authorList>
    </citation>
    <scope>NUCLEOTIDE SEQUENCE [LARGE SCALE GENOMIC DNA]</scope>
    <source>
        <strain evidence="2 3">HMF4905</strain>
    </source>
</reference>
<accession>A0A7K1SNH9</accession>
<dbReference type="EMBL" id="WPIN01000022">
    <property type="protein sequence ID" value="MVM35364.1"/>
    <property type="molecule type" value="Genomic_DNA"/>
</dbReference>